<organism evidence="1 2">
    <name type="scientific">Polystyrenella longa</name>
    <dbReference type="NCBI Taxonomy" id="2528007"/>
    <lineage>
        <taxon>Bacteria</taxon>
        <taxon>Pseudomonadati</taxon>
        <taxon>Planctomycetota</taxon>
        <taxon>Planctomycetia</taxon>
        <taxon>Planctomycetales</taxon>
        <taxon>Planctomycetaceae</taxon>
        <taxon>Polystyrenella</taxon>
    </lineage>
</organism>
<gene>
    <name evidence="1" type="ORF">Pla110_17130</name>
</gene>
<evidence type="ECO:0000313" key="1">
    <source>
        <dbReference type="EMBL" id="QDU79991.1"/>
    </source>
</evidence>
<proteinExistence type="predicted"/>
<accession>A0A518CL92</accession>
<sequence>MFIFEDSVYDRVGNRTLSNVCVVVGLILGVCTMADAQTAKSEHQELKEVLDRTVELANSVDSFEASTYLETTGEPLVVAYRYSELLHRLYFKEKNIPLMVSLGEAGIRFSLREAGRCSKSDAAQFRHLKGLAKTIAYNLGANTWPGWDEPGIEIDAFVLQAGYHAASLNRRLAKELNRGEEVLANAEWLVGAHQLASKAYASAEVSFQNTANLFRQVNKLDAALMAEGYVAITHILGPNENSTGIQDWAEVKKKLSEVDSDDARFYIEQIEIALQVFGE</sequence>
<dbReference type="KEGG" id="plon:Pla110_17130"/>
<protein>
    <submittedName>
        <fullName evidence="1">Uncharacterized protein</fullName>
    </submittedName>
</protein>
<dbReference type="Proteomes" id="UP000317178">
    <property type="component" value="Chromosome"/>
</dbReference>
<dbReference type="AlphaFoldDB" id="A0A518CL92"/>
<evidence type="ECO:0000313" key="2">
    <source>
        <dbReference type="Proteomes" id="UP000317178"/>
    </source>
</evidence>
<reference evidence="1 2" key="1">
    <citation type="submission" date="2019-02" db="EMBL/GenBank/DDBJ databases">
        <title>Deep-cultivation of Planctomycetes and their phenomic and genomic characterization uncovers novel biology.</title>
        <authorList>
            <person name="Wiegand S."/>
            <person name="Jogler M."/>
            <person name="Boedeker C."/>
            <person name="Pinto D."/>
            <person name="Vollmers J."/>
            <person name="Rivas-Marin E."/>
            <person name="Kohn T."/>
            <person name="Peeters S.H."/>
            <person name="Heuer A."/>
            <person name="Rast P."/>
            <person name="Oberbeckmann S."/>
            <person name="Bunk B."/>
            <person name="Jeske O."/>
            <person name="Meyerdierks A."/>
            <person name="Storesund J.E."/>
            <person name="Kallscheuer N."/>
            <person name="Luecker S."/>
            <person name="Lage O.M."/>
            <person name="Pohl T."/>
            <person name="Merkel B.J."/>
            <person name="Hornburger P."/>
            <person name="Mueller R.-W."/>
            <person name="Bruemmer F."/>
            <person name="Labrenz M."/>
            <person name="Spormann A.M."/>
            <person name="Op den Camp H."/>
            <person name="Overmann J."/>
            <person name="Amann R."/>
            <person name="Jetten M.S.M."/>
            <person name="Mascher T."/>
            <person name="Medema M.H."/>
            <person name="Devos D.P."/>
            <person name="Kaster A.-K."/>
            <person name="Ovreas L."/>
            <person name="Rohde M."/>
            <person name="Galperin M.Y."/>
            <person name="Jogler C."/>
        </authorList>
    </citation>
    <scope>NUCLEOTIDE SEQUENCE [LARGE SCALE GENOMIC DNA]</scope>
    <source>
        <strain evidence="1 2">Pla110</strain>
    </source>
</reference>
<name>A0A518CL92_9PLAN</name>
<keyword evidence="2" id="KW-1185">Reference proteome</keyword>
<dbReference type="EMBL" id="CP036281">
    <property type="protein sequence ID" value="QDU79991.1"/>
    <property type="molecule type" value="Genomic_DNA"/>
</dbReference>